<name>A0A420YJ06_9PEZI</name>
<dbReference type="InterPro" id="IPR039327">
    <property type="entry name" value="CON7-like"/>
</dbReference>
<feature type="compositionally biased region" description="Basic and acidic residues" evidence="1">
    <location>
        <begin position="530"/>
        <end position="559"/>
    </location>
</feature>
<protein>
    <recommendedName>
        <fullName evidence="4">Fungal N-terminal domain-containing protein</fullName>
    </recommendedName>
</protein>
<keyword evidence="3" id="KW-1185">Reference proteome</keyword>
<comment type="caution">
    <text evidence="2">The sequence shown here is derived from an EMBL/GenBank/DDBJ whole genome shotgun (WGS) entry which is preliminary data.</text>
</comment>
<evidence type="ECO:0008006" key="4">
    <source>
        <dbReference type="Google" id="ProtNLM"/>
    </source>
</evidence>
<dbReference type="GO" id="GO:0006355">
    <property type="term" value="P:regulation of DNA-templated transcription"/>
    <property type="evidence" value="ECO:0007669"/>
    <property type="project" value="InterPro"/>
</dbReference>
<dbReference type="PANTHER" id="PTHR36167">
    <property type="entry name" value="C2H2 FINGER DOMAIN TRANSCRIPTION FACTOR (EUROFUNG)-RELATED"/>
    <property type="match status" value="1"/>
</dbReference>
<feature type="compositionally biased region" description="Basic and acidic residues" evidence="1">
    <location>
        <begin position="497"/>
        <end position="515"/>
    </location>
</feature>
<dbReference type="OrthoDB" id="1394818at2759"/>
<dbReference type="EMBL" id="QVQW01000007">
    <property type="protein sequence ID" value="RKU47844.1"/>
    <property type="molecule type" value="Genomic_DNA"/>
</dbReference>
<organism evidence="2 3">
    <name type="scientific">Coniochaeta pulveracea</name>
    <dbReference type="NCBI Taxonomy" id="177199"/>
    <lineage>
        <taxon>Eukaryota</taxon>
        <taxon>Fungi</taxon>
        <taxon>Dikarya</taxon>
        <taxon>Ascomycota</taxon>
        <taxon>Pezizomycotina</taxon>
        <taxon>Sordariomycetes</taxon>
        <taxon>Sordariomycetidae</taxon>
        <taxon>Coniochaetales</taxon>
        <taxon>Coniochaetaceae</taxon>
        <taxon>Coniochaeta</taxon>
    </lineage>
</organism>
<reference evidence="2 3" key="1">
    <citation type="submission" date="2018-08" db="EMBL/GenBank/DDBJ databases">
        <title>Draft genome of the lignicolous fungus Coniochaeta pulveracea.</title>
        <authorList>
            <person name="Borstlap C.J."/>
            <person name="De Witt R.N."/>
            <person name="Botha A."/>
            <person name="Volschenk H."/>
        </authorList>
    </citation>
    <scope>NUCLEOTIDE SEQUENCE [LARGE SCALE GENOMIC DNA]</scope>
    <source>
        <strain evidence="2 3">CAB683</strain>
    </source>
</reference>
<dbReference type="Proteomes" id="UP000275385">
    <property type="component" value="Unassembled WGS sequence"/>
</dbReference>
<dbReference type="PANTHER" id="PTHR36167:SF4">
    <property type="entry name" value="FUNGAL N-TERMINAL DOMAIN-CONTAINING PROTEIN"/>
    <property type="match status" value="1"/>
</dbReference>
<gene>
    <name evidence="2" type="ORF">DL546_008279</name>
</gene>
<evidence type="ECO:0000313" key="3">
    <source>
        <dbReference type="Proteomes" id="UP000275385"/>
    </source>
</evidence>
<sequence>MAEVVGLISAIGSICAASIKVAKLIFELADDLGAAGTQVRMLASDTNTLSWVLNTLERQLRQAKAIPHTGLEVTRNITKSVQLEIEEIDEMLKPLLSSSGRKMTTNQKVKWIFTKSRIMTRQAALDSLKASLTLVLHALDFIERQDPDDKIKLRGGFEALHLRSPKVEFINAEQQDQALKEKAERLSVRQTQRKRISARSSADICRSVRPHTYEDSESETWVDETENAMALATLSSFATKLDLGTQKPSTDLVLRMPDEQFMAIARHLDIHKQVIQFVNTVIGLQPKDGQPGLPDQNQSFRTENRYFKHQGSEYEYDQDSLANDSTSSSTEIYTFPTARNTATSHWSDHPRAHAAKQSTNSLRNWSGPSYDSYRRSSEPLNTKPRPHLPFHAPIRPSAPKSDEDSALVDDYGSPDLPDKLQTARARGVRSWLRSVKAAAPEVVPGLGNTPPEGWDNYGSQERPLWHERVEKPVSESTLPTAAEHRGRNNTMFSLGLDKQHLNREPGYRKPHRLGDDPGASSKPRPPTAKRWWEQKGRVEQEERRKEKSKLQTSLPEEHLYPYAPRHFGRSPSPSTGEYYRPEAKPTGLRKQPSPQEGGAYLYSSESSREEARKKLSAKSLSDESEGESHERTIPQGLKLTHENVLDHVRLLGLPPGPWELAEEEASMRGSANAHISEQDEVKLLRRCSNFYL</sequence>
<feature type="compositionally biased region" description="Polar residues" evidence="1">
    <location>
        <begin position="356"/>
        <end position="369"/>
    </location>
</feature>
<dbReference type="AlphaFoldDB" id="A0A420YJ06"/>
<accession>A0A420YJ06</accession>
<evidence type="ECO:0000313" key="2">
    <source>
        <dbReference type="EMBL" id="RKU47844.1"/>
    </source>
</evidence>
<feature type="region of interest" description="Disordered" evidence="1">
    <location>
        <begin position="472"/>
        <end position="635"/>
    </location>
</feature>
<dbReference type="STRING" id="177199.A0A420YJ06"/>
<evidence type="ECO:0000256" key="1">
    <source>
        <dbReference type="SAM" id="MobiDB-lite"/>
    </source>
</evidence>
<feature type="region of interest" description="Disordered" evidence="1">
    <location>
        <begin position="341"/>
        <end position="419"/>
    </location>
</feature>
<proteinExistence type="predicted"/>